<dbReference type="EMBL" id="VSRR010000064">
    <property type="protein sequence ID" value="MPC09321.1"/>
    <property type="molecule type" value="Genomic_DNA"/>
</dbReference>
<feature type="region of interest" description="Disordered" evidence="1">
    <location>
        <begin position="23"/>
        <end position="65"/>
    </location>
</feature>
<accession>A0A5B7CKK5</accession>
<protein>
    <submittedName>
        <fullName evidence="2">Uncharacterized protein</fullName>
    </submittedName>
</protein>
<proteinExistence type="predicted"/>
<name>A0A5B7CKK5_PORTR</name>
<dbReference type="AlphaFoldDB" id="A0A5B7CKK5"/>
<sequence length="65" mass="7388">MEINTEKINTFPWHVFTVCQRNKSNGRCEEEEEEEEEEEKHVGGEGEKVGGSREKPGSLHQSLAS</sequence>
<organism evidence="2 3">
    <name type="scientific">Portunus trituberculatus</name>
    <name type="common">Swimming crab</name>
    <name type="synonym">Neptunus trituberculatus</name>
    <dbReference type="NCBI Taxonomy" id="210409"/>
    <lineage>
        <taxon>Eukaryota</taxon>
        <taxon>Metazoa</taxon>
        <taxon>Ecdysozoa</taxon>
        <taxon>Arthropoda</taxon>
        <taxon>Crustacea</taxon>
        <taxon>Multicrustacea</taxon>
        <taxon>Malacostraca</taxon>
        <taxon>Eumalacostraca</taxon>
        <taxon>Eucarida</taxon>
        <taxon>Decapoda</taxon>
        <taxon>Pleocyemata</taxon>
        <taxon>Brachyura</taxon>
        <taxon>Eubrachyura</taxon>
        <taxon>Portunoidea</taxon>
        <taxon>Portunidae</taxon>
        <taxon>Portuninae</taxon>
        <taxon>Portunus</taxon>
    </lineage>
</organism>
<comment type="caution">
    <text evidence="2">The sequence shown here is derived from an EMBL/GenBank/DDBJ whole genome shotgun (WGS) entry which is preliminary data.</text>
</comment>
<reference evidence="2 3" key="1">
    <citation type="submission" date="2019-05" db="EMBL/GenBank/DDBJ databases">
        <title>Another draft genome of Portunus trituberculatus and its Hox gene families provides insights of decapod evolution.</title>
        <authorList>
            <person name="Jeong J.-H."/>
            <person name="Song I."/>
            <person name="Kim S."/>
            <person name="Choi T."/>
            <person name="Kim D."/>
            <person name="Ryu S."/>
            <person name="Kim W."/>
        </authorList>
    </citation>
    <scope>NUCLEOTIDE SEQUENCE [LARGE SCALE GENOMIC DNA]</scope>
    <source>
        <tissue evidence="2">Muscle</tissue>
    </source>
</reference>
<evidence type="ECO:0000313" key="3">
    <source>
        <dbReference type="Proteomes" id="UP000324222"/>
    </source>
</evidence>
<feature type="compositionally biased region" description="Acidic residues" evidence="1">
    <location>
        <begin position="29"/>
        <end position="38"/>
    </location>
</feature>
<evidence type="ECO:0000256" key="1">
    <source>
        <dbReference type="SAM" id="MobiDB-lite"/>
    </source>
</evidence>
<dbReference type="Proteomes" id="UP000324222">
    <property type="component" value="Unassembled WGS sequence"/>
</dbReference>
<evidence type="ECO:0000313" key="2">
    <source>
        <dbReference type="EMBL" id="MPC09321.1"/>
    </source>
</evidence>
<keyword evidence="3" id="KW-1185">Reference proteome</keyword>
<feature type="compositionally biased region" description="Basic and acidic residues" evidence="1">
    <location>
        <begin position="39"/>
        <end position="57"/>
    </location>
</feature>
<gene>
    <name evidence="2" type="ORF">E2C01_001929</name>
</gene>